<protein>
    <submittedName>
        <fullName evidence="2">Uncharacterized protein</fullName>
    </submittedName>
</protein>
<accession>A0A0F9GDT0</accession>
<keyword evidence="1" id="KW-0472">Membrane</keyword>
<organism evidence="2">
    <name type="scientific">marine sediment metagenome</name>
    <dbReference type="NCBI Taxonomy" id="412755"/>
    <lineage>
        <taxon>unclassified sequences</taxon>
        <taxon>metagenomes</taxon>
        <taxon>ecological metagenomes</taxon>
    </lineage>
</organism>
<name>A0A0F9GDT0_9ZZZZ</name>
<gene>
    <name evidence="2" type="ORF">LCGC14_1839530</name>
</gene>
<keyword evidence="1" id="KW-1133">Transmembrane helix</keyword>
<evidence type="ECO:0000313" key="2">
    <source>
        <dbReference type="EMBL" id="KKL96933.1"/>
    </source>
</evidence>
<comment type="caution">
    <text evidence="2">The sequence shown here is derived from an EMBL/GenBank/DDBJ whole genome shotgun (WGS) entry which is preliminary data.</text>
</comment>
<proteinExistence type="predicted"/>
<feature type="transmembrane region" description="Helical" evidence="1">
    <location>
        <begin position="176"/>
        <end position="198"/>
    </location>
</feature>
<dbReference type="EMBL" id="LAZR01018296">
    <property type="protein sequence ID" value="KKL96933.1"/>
    <property type="molecule type" value="Genomic_DNA"/>
</dbReference>
<evidence type="ECO:0000256" key="1">
    <source>
        <dbReference type="SAM" id="Phobius"/>
    </source>
</evidence>
<reference evidence="2" key="1">
    <citation type="journal article" date="2015" name="Nature">
        <title>Complex archaea that bridge the gap between prokaryotes and eukaryotes.</title>
        <authorList>
            <person name="Spang A."/>
            <person name="Saw J.H."/>
            <person name="Jorgensen S.L."/>
            <person name="Zaremba-Niedzwiedzka K."/>
            <person name="Martijn J."/>
            <person name="Lind A.E."/>
            <person name="van Eijk R."/>
            <person name="Schleper C."/>
            <person name="Guy L."/>
            <person name="Ettema T.J."/>
        </authorList>
    </citation>
    <scope>NUCLEOTIDE SEQUENCE</scope>
</reference>
<dbReference type="AlphaFoldDB" id="A0A0F9GDT0"/>
<sequence length="348" mass="40025">MYQINMKNTIKHSIFIIILILAYSKYSCMANETNVSEGDSKSLIKVNATVDKAKITIGDKITYKIIVDSPEEIEVMFPETGDKIGEFTAVDFGNEELKRDEGRSTLGRWYTLEIYTTGSYIIPAINVKHKRKDEEEIREAKTPEIFIEVVSILDENASDIRDIKPPVSLNKNYYRLYLIIAITLGVLGIVGAIILFLYRRKHSRKIDFVPEPLPAHEIAYNELENLKALNLISKGRIKEHYYGLSNIVRHYIENRFRLMAPERTTEEFLTEMAITDKLEEKHKQLIRNFLEHCDLVKYAKYGPNNQEIEGAFNSAKTLVDETREVLEPVPAYTRTGRRMARPSGKVSV</sequence>
<keyword evidence="1" id="KW-0812">Transmembrane</keyword>